<keyword evidence="1" id="KW-0812">Transmembrane</keyword>
<dbReference type="WBParaSite" id="EEL_0000206301-mRNA-1">
    <property type="protein sequence ID" value="EEL_0000206301-mRNA-1"/>
    <property type="gene ID" value="EEL_0000206301"/>
</dbReference>
<dbReference type="AlphaFoldDB" id="A0A0R3RKQ4"/>
<keyword evidence="1" id="KW-1133">Transmembrane helix</keyword>
<keyword evidence="2" id="KW-1185">Reference proteome</keyword>
<evidence type="ECO:0000313" key="2">
    <source>
        <dbReference type="Proteomes" id="UP000050640"/>
    </source>
</evidence>
<organism evidence="2 3">
    <name type="scientific">Elaeophora elaphi</name>
    <dbReference type="NCBI Taxonomy" id="1147741"/>
    <lineage>
        <taxon>Eukaryota</taxon>
        <taxon>Metazoa</taxon>
        <taxon>Ecdysozoa</taxon>
        <taxon>Nematoda</taxon>
        <taxon>Chromadorea</taxon>
        <taxon>Rhabditida</taxon>
        <taxon>Spirurina</taxon>
        <taxon>Spiruromorpha</taxon>
        <taxon>Filarioidea</taxon>
        <taxon>Onchocercidae</taxon>
        <taxon>Elaeophora</taxon>
    </lineage>
</organism>
<evidence type="ECO:0000256" key="1">
    <source>
        <dbReference type="SAM" id="Phobius"/>
    </source>
</evidence>
<keyword evidence="1" id="KW-0472">Membrane</keyword>
<protein>
    <submittedName>
        <fullName evidence="3">G_PROTEIN_RECEP_F1_2 domain-containing protein</fullName>
    </submittedName>
</protein>
<dbReference type="Proteomes" id="UP000050640">
    <property type="component" value="Unplaced"/>
</dbReference>
<feature type="transmembrane region" description="Helical" evidence="1">
    <location>
        <begin position="24"/>
        <end position="49"/>
    </location>
</feature>
<accession>A0A0R3RKQ4</accession>
<sequence>MLIVVITRQENPETLCGPFQYSEVLIAAACYTLVSTLLALILISTIFFCEPPIDFISSLEKNTRGRNSTRRSRKSSATENYTCTSKFYALQILLLAKADFIKSQKKTMLKSSIKTRKRIH</sequence>
<name>A0A0R3RKQ4_9BILA</name>
<reference evidence="3" key="1">
    <citation type="submission" date="2017-02" db="UniProtKB">
        <authorList>
            <consortium name="WormBaseParasite"/>
        </authorList>
    </citation>
    <scope>IDENTIFICATION</scope>
</reference>
<proteinExistence type="predicted"/>
<evidence type="ECO:0000313" key="3">
    <source>
        <dbReference type="WBParaSite" id="EEL_0000206301-mRNA-1"/>
    </source>
</evidence>